<proteinExistence type="predicted"/>
<evidence type="ECO:0000313" key="2">
    <source>
        <dbReference type="Proteomes" id="UP000237798"/>
    </source>
</evidence>
<evidence type="ECO:0008006" key="3">
    <source>
        <dbReference type="Google" id="ProtNLM"/>
    </source>
</evidence>
<keyword evidence="2" id="KW-1185">Reference proteome</keyword>
<reference evidence="1 2" key="1">
    <citation type="submission" date="2018-03" db="EMBL/GenBank/DDBJ databases">
        <title>Genome sequence of Clostridium luticellarii DSM 29923.</title>
        <authorList>
            <person name="Poehlein A."/>
            <person name="Daniel R."/>
        </authorList>
    </citation>
    <scope>NUCLEOTIDE SEQUENCE [LARGE SCALE GENOMIC DNA]</scope>
    <source>
        <strain evidence="1 2">DSM 29923</strain>
    </source>
</reference>
<comment type="caution">
    <text evidence="1">The sequence shown here is derived from an EMBL/GenBank/DDBJ whole genome shotgun (WGS) entry which is preliminary data.</text>
</comment>
<dbReference type="EMBL" id="PVXP01000028">
    <property type="protein sequence ID" value="PRR84950.1"/>
    <property type="molecule type" value="Genomic_DNA"/>
</dbReference>
<organism evidence="1 2">
    <name type="scientific">Clostridium luticellarii</name>
    <dbReference type="NCBI Taxonomy" id="1691940"/>
    <lineage>
        <taxon>Bacteria</taxon>
        <taxon>Bacillati</taxon>
        <taxon>Bacillota</taxon>
        <taxon>Clostridia</taxon>
        <taxon>Eubacteriales</taxon>
        <taxon>Clostridiaceae</taxon>
        <taxon>Clostridium</taxon>
    </lineage>
</organism>
<evidence type="ECO:0000313" key="1">
    <source>
        <dbReference type="EMBL" id="PRR84950.1"/>
    </source>
</evidence>
<accession>A0A2T0BM35</accession>
<dbReference type="AlphaFoldDB" id="A0A2T0BM35"/>
<dbReference type="Proteomes" id="UP000237798">
    <property type="component" value="Unassembled WGS sequence"/>
</dbReference>
<gene>
    <name evidence="1" type="ORF">CLLU_20730</name>
</gene>
<dbReference type="RefSeq" id="WP_106009661.1">
    <property type="nucleotide sequence ID" value="NZ_JALCPJ010000039.1"/>
</dbReference>
<dbReference type="Pfam" id="PF10050">
    <property type="entry name" value="DUF2284"/>
    <property type="match status" value="1"/>
</dbReference>
<name>A0A2T0BM35_9CLOT</name>
<dbReference type="OrthoDB" id="5420534at2"/>
<sequence length="185" mass="20848">MKDKFCSLLEKALELGAYKASMVDTSKIKFSSEYRHACESNACGMYGTNWMGPPAVGPIEQLIDRAKGYKRGLLIQTVQQVSDLYDTKSVERAEKSHNELFGNIVRMVKDKYKFKDILPLSAGCCKICERCAYLDGEKCRNPEKSFSSMEAYGINVMELEENCGMSYYNGEDSISYAGLILFNEN</sequence>
<protein>
    <recommendedName>
        <fullName evidence="3">Metal-binding protein</fullName>
    </recommendedName>
</protein>
<dbReference type="InterPro" id="IPR019271">
    <property type="entry name" value="DUF2284_metal-binding"/>
</dbReference>